<proteinExistence type="predicted"/>
<evidence type="ECO:0000313" key="2">
    <source>
        <dbReference type="EMBL" id="CCE65955.1"/>
    </source>
</evidence>
<dbReference type="InterPro" id="IPR015242">
    <property type="entry name" value="Ydc2_cat"/>
</dbReference>
<dbReference type="GeneID" id="11532044"/>
<dbReference type="GO" id="GO:0005739">
    <property type="term" value="C:mitochondrion"/>
    <property type="evidence" value="ECO:0007669"/>
    <property type="project" value="TreeGrafter"/>
</dbReference>
<dbReference type="PANTHER" id="PTHR28072:SF1">
    <property type="entry name" value="CRUCIFORM CUTTING ENDONUCLEASE 1, MITOCHONDRIAL-RELATED"/>
    <property type="match status" value="1"/>
</dbReference>
<dbReference type="InterPro" id="IPR012337">
    <property type="entry name" value="RNaseH-like_sf"/>
</dbReference>
<protein>
    <recommendedName>
        <fullName evidence="1">Mitochondrial resolvase Ydc2 catalytic domain-containing protein</fullName>
    </recommendedName>
</protein>
<sequence length="360" mass="40667">MLVTETVSSGIIAACRVLNNRQLGALALRIGSAVGIRKDERVANIAEQIKLLHSLSKIREQKGMLSVTSIDIGIANFAYCRMEWSKGSTAPTLIELDKVSLQRQFAHILAADKSLSAPVTADMGFELTESLSNISQLPDIFTIERQRARSMSSKTVLEPVLRANILEQVLFSGLVNKQRWSPGMRDRYKVLSSDPQRMTKYWCERKDTFPVHIQETPQYLKLMIKRATSTTANTNKLTKMIKMFLAKDVLRTAVHDEHHSLVSLSPKSRLIFQKIPNITTMDYSLYDTLGMDPSQSGARKDDDLADSFLHALAWMQWLQSLDQLTPLLPKDPANITAVEKERFIQHIKSFMPSLETKAHR</sequence>
<dbReference type="GO" id="GO:0000403">
    <property type="term" value="F:Y-form DNA binding"/>
    <property type="evidence" value="ECO:0007669"/>
    <property type="project" value="TreeGrafter"/>
</dbReference>
<dbReference type="OMA" id="DTGISNF"/>
<dbReference type="PANTHER" id="PTHR28072">
    <property type="entry name" value="CRUCIFORM CUTTING ENDONUCLEASE 1, MITOCHONDRIAL-RELATED"/>
    <property type="match status" value="1"/>
</dbReference>
<dbReference type="Proteomes" id="UP000005666">
    <property type="component" value="Chromosome 14"/>
</dbReference>
<feature type="domain" description="Mitochondrial resolvase Ydc2 catalytic" evidence="1">
    <location>
        <begin position="67"/>
        <end position="323"/>
    </location>
</feature>
<dbReference type="HOGENOM" id="CLU_055501_0_0_1"/>
<dbReference type="Pfam" id="PF09159">
    <property type="entry name" value="Ydc2-catalyt"/>
    <property type="match status" value="1"/>
</dbReference>
<dbReference type="RefSeq" id="XP_003688389.1">
    <property type="nucleotide sequence ID" value="XM_003688341.1"/>
</dbReference>
<dbReference type="Gene3D" id="3.30.420.10">
    <property type="entry name" value="Ribonuclease H-like superfamily/Ribonuclease H"/>
    <property type="match status" value="1"/>
</dbReference>
<dbReference type="AlphaFoldDB" id="G8C1C7"/>
<dbReference type="KEGG" id="tpf:TPHA_0N01740"/>
<dbReference type="GO" id="GO:0004520">
    <property type="term" value="F:DNA endonuclease activity"/>
    <property type="evidence" value="ECO:0007669"/>
    <property type="project" value="TreeGrafter"/>
</dbReference>
<evidence type="ECO:0000313" key="3">
    <source>
        <dbReference type="Proteomes" id="UP000005666"/>
    </source>
</evidence>
<reference evidence="2 3" key="1">
    <citation type="journal article" date="2011" name="Proc. Natl. Acad. Sci. U.S.A.">
        <title>Evolutionary erosion of yeast sex chromosomes by mating-type switching accidents.</title>
        <authorList>
            <person name="Gordon J.L."/>
            <person name="Armisen D."/>
            <person name="Proux-Wera E."/>
            <person name="Oheigeartaigh S.S."/>
            <person name="Byrne K.P."/>
            <person name="Wolfe K.H."/>
        </authorList>
    </citation>
    <scope>NUCLEOTIDE SEQUENCE [LARGE SCALE GENOMIC DNA]</scope>
    <source>
        <strain evidence="3">ATCC 24235 / CBS 4417 / NBRC 1672 / NRRL Y-8282 / UCD 70-5</strain>
    </source>
</reference>
<dbReference type="CDD" id="cd16963">
    <property type="entry name" value="CCE1"/>
    <property type="match status" value="1"/>
</dbReference>
<dbReference type="GO" id="GO:0000402">
    <property type="term" value="F:crossed form four-way junction DNA binding"/>
    <property type="evidence" value="ECO:0007669"/>
    <property type="project" value="TreeGrafter"/>
</dbReference>
<dbReference type="EMBL" id="HE612869">
    <property type="protein sequence ID" value="CCE65955.1"/>
    <property type="molecule type" value="Genomic_DNA"/>
</dbReference>
<dbReference type="SUPFAM" id="SSF53098">
    <property type="entry name" value="Ribonuclease H-like"/>
    <property type="match status" value="1"/>
</dbReference>
<organism evidence="2 3">
    <name type="scientific">Tetrapisispora phaffii (strain ATCC 24235 / CBS 4417 / NBRC 1672 / NRRL Y-8282 / UCD 70-5)</name>
    <name type="common">Yeast</name>
    <name type="synonym">Fabospora phaffii</name>
    <dbReference type="NCBI Taxonomy" id="1071381"/>
    <lineage>
        <taxon>Eukaryota</taxon>
        <taxon>Fungi</taxon>
        <taxon>Dikarya</taxon>
        <taxon>Ascomycota</taxon>
        <taxon>Saccharomycotina</taxon>
        <taxon>Saccharomycetes</taxon>
        <taxon>Saccharomycetales</taxon>
        <taxon>Saccharomycetaceae</taxon>
        <taxon>Tetrapisispora</taxon>
    </lineage>
</organism>
<dbReference type="InterPro" id="IPR039197">
    <property type="entry name" value="Mrs1/Cce1"/>
</dbReference>
<name>G8C1C7_TETPH</name>
<keyword evidence="3" id="KW-1185">Reference proteome</keyword>
<dbReference type="STRING" id="1071381.G8C1C7"/>
<dbReference type="GO" id="GO:0070336">
    <property type="term" value="F:flap-structured DNA binding"/>
    <property type="evidence" value="ECO:0007669"/>
    <property type="project" value="TreeGrafter"/>
</dbReference>
<accession>G8C1C7</accession>
<dbReference type="eggNOG" id="ENOG502S4DK">
    <property type="taxonomic scope" value="Eukaryota"/>
</dbReference>
<evidence type="ECO:0000259" key="1">
    <source>
        <dbReference type="Pfam" id="PF09159"/>
    </source>
</evidence>
<gene>
    <name evidence="2" type="primary">TPHA0N01740</name>
    <name evidence="2" type="ordered locus">TPHA_0N01740</name>
</gene>
<dbReference type="OrthoDB" id="5552842at2759"/>
<dbReference type="InterPro" id="IPR036397">
    <property type="entry name" value="RNaseH_sf"/>
</dbReference>